<keyword evidence="3" id="KW-1185">Reference proteome</keyword>
<dbReference type="EMBL" id="BAUP01000008">
    <property type="protein sequence ID" value="GAJ45715.1"/>
    <property type="molecule type" value="Genomic_DNA"/>
</dbReference>
<dbReference type="AlphaFoldDB" id="A0A023DXQ8"/>
<proteinExistence type="predicted"/>
<sequence length="264" mass="30722">MRKNDIPLKTDYTCLQDIMDEIYNWPIHAKGGAEQEHWMEFLPKFAVKEDILKSLERYFDMWDLGERGVDYLEEISGFLECERASWCVYYLFKSLVFLKDPSFIPFVMKYFPSAWCMEGMWFQPMINVITNYHRWGASYIPWVMRSLHLLPSGALNDAAGEFMFNMMFDTFYHITPDVFPDLSVVDALPLGKRDIVLTLVKNEVLGWQESLKRAKEKLEKASCEKKINDAKKSIDSAKKSLACAEYVLGQLLLLPEEVIGIGHR</sequence>
<evidence type="ECO:0000256" key="1">
    <source>
        <dbReference type="SAM" id="Coils"/>
    </source>
</evidence>
<dbReference type="Proteomes" id="UP000024842">
    <property type="component" value="Unassembled WGS sequence"/>
</dbReference>
<reference evidence="2 3" key="1">
    <citation type="journal article" date="2014" name="FEMS Microbiol. Lett.">
        <title>Draft genome sequences of three Holospora species (Holospora obtusa, Holospora undulata, and Holospora elegans), endonuclear symbiotic bacteria of the ciliate Paramecium caudatum.</title>
        <authorList>
            <person name="Dohra H."/>
            <person name="Tanaka K."/>
            <person name="Suzuki T."/>
            <person name="Fujishima M."/>
            <person name="Suzuki H."/>
        </authorList>
    </citation>
    <scope>NUCLEOTIDE SEQUENCE [LARGE SCALE GENOMIC DNA]</scope>
    <source>
        <strain evidence="2 3">E1</strain>
    </source>
</reference>
<protein>
    <submittedName>
        <fullName evidence="2">Uncharacterized protein</fullName>
    </submittedName>
</protein>
<name>A0A023DXQ8_9PROT</name>
<organism evidence="2 3">
    <name type="scientific">Holospora elegans E1</name>
    <dbReference type="NCBI Taxonomy" id="1427503"/>
    <lineage>
        <taxon>Bacteria</taxon>
        <taxon>Pseudomonadati</taxon>
        <taxon>Pseudomonadota</taxon>
        <taxon>Alphaproteobacteria</taxon>
        <taxon>Holosporales</taxon>
        <taxon>Holosporaceae</taxon>
        <taxon>Holospora</taxon>
    </lineage>
</organism>
<comment type="caution">
    <text evidence="2">The sequence shown here is derived from an EMBL/GenBank/DDBJ whole genome shotgun (WGS) entry which is preliminary data.</text>
</comment>
<dbReference type="OrthoDB" id="8502352at2"/>
<evidence type="ECO:0000313" key="3">
    <source>
        <dbReference type="Proteomes" id="UP000024842"/>
    </source>
</evidence>
<gene>
    <name evidence="2" type="ORF">HE1_00024</name>
</gene>
<feature type="coiled-coil region" evidence="1">
    <location>
        <begin position="204"/>
        <end position="240"/>
    </location>
</feature>
<evidence type="ECO:0000313" key="2">
    <source>
        <dbReference type="EMBL" id="GAJ45715.1"/>
    </source>
</evidence>
<keyword evidence="1" id="KW-0175">Coiled coil</keyword>
<dbReference type="RefSeq" id="WP_035543163.1">
    <property type="nucleotide sequence ID" value="NZ_BAUP01000008.1"/>
</dbReference>
<accession>A0A023DXQ8</accession>